<comment type="caution">
    <text evidence="2">The sequence shown here is derived from an EMBL/GenBank/DDBJ whole genome shotgun (WGS) entry which is preliminary data.</text>
</comment>
<feature type="transmembrane region" description="Helical" evidence="1">
    <location>
        <begin position="68"/>
        <end position="91"/>
    </location>
</feature>
<reference evidence="2 3" key="1">
    <citation type="submission" date="2015-03" db="EMBL/GenBank/DDBJ databases">
        <authorList>
            <person name="Hassan Y.I."/>
            <person name="Lepp D."/>
            <person name="Li X.-Z."/>
            <person name="Zhou T."/>
        </authorList>
    </citation>
    <scope>NUCLEOTIDE SEQUENCE [LARGE SCALE GENOMIC DNA]</scope>
    <source>
        <strain evidence="2 3">BD-c194</strain>
    </source>
</reference>
<dbReference type="RefSeq" id="WP_046110482.1">
    <property type="nucleotide sequence ID" value="NZ_JZEX01000185.1"/>
</dbReference>
<evidence type="ECO:0000313" key="2">
    <source>
        <dbReference type="EMBL" id="KKB06981.1"/>
    </source>
</evidence>
<keyword evidence="3" id="KW-1185">Reference proteome</keyword>
<dbReference type="Proteomes" id="UP000033632">
    <property type="component" value="Unassembled WGS sequence"/>
</dbReference>
<gene>
    <name evidence="2" type="ORF">VE25_20240</name>
</gene>
<dbReference type="OrthoDB" id="8139648at2"/>
<keyword evidence="1" id="KW-0812">Transmembrane</keyword>
<dbReference type="STRING" id="443610.VE25_20240"/>
<evidence type="ECO:0000256" key="1">
    <source>
        <dbReference type="SAM" id="Phobius"/>
    </source>
</evidence>
<name>A0A0F5FDP5_9HYPH</name>
<dbReference type="PATRIC" id="fig|443610.3.peg.2368"/>
<sequence length="107" mass="11696">MRLVLRVVGTWLIGLAIVLIVIDGTKSLAANGLVMTPFGETWSTLHAASLEAVRDFLATRFFSNLLDAVFAAILTYPAFAVVGVPGIMLALMGRKPRQYQFVETERV</sequence>
<organism evidence="2 3">
    <name type="scientific">Devosia geojensis</name>
    <dbReference type="NCBI Taxonomy" id="443610"/>
    <lineage>
        <taxon>Bacteria</taxon>
        <taxon>Pseudomonadati</taxon>
        <taxon>Pseudomonadota</taxon>
        <taxon>Alphaproteobacteria</taxon>
        <taxon>Hyphomicrobiales</taxon>
        <taxon>Devosiaceae</taxon>
        <taxon>Devosia</taxon>
    </lineage>
</organism>
<protein>
    <submittedName>
        <fullName evidence="2">Uncharacterized protein</fullName>
    </submittedName>
</protein>
<dbReference type="EMBL" id="JZEX01000185">
    <property type="protein sequence ID" value="KKB06981.1"/>
    <property type="molecule type" value="Genomic_DNA"/>
</dbReference>
<proteinExistence type="predicted"/>
<keyword evidence="1" id="KW-1133">Transmembrane helix</keyword>
<evidence type="ECO:0000313" key="3">
    <source>
        <dbReference type="Proteomes" id="UP000033632"/>
    </source>
</evidence>
<keyword evidence="1" id="KW-0472">Membrane</keyword>
<dbReference type="AlphaFoldDB" id="A0A0F5FDP5"/>
<accession>A0A0F5FDP5</accession>